<reference evidence="1" key="1">
    <citation type="submission" date="2014-11" db="EMBL/GenBank/DDBJ databases">
        <authorList>
            <person name="Amaro Gonzalez C."/>
        </authorList>
    </citation>
    <scope>NUCLEOTIDE SEQUENCE</scope>
</reference>
<reference evidence="1" key="2">
    <citation type="journal article" date="2015" name="Fish Shellfish Immunol.">
        <title>Early steps in the European eel (Anguilla anguilla)-Vibrio vulnificus interaction in the gills: Role of the RtxA13 toxin.</title>
        <authorList>
            <person name="Callol A."/>
            <person name="Pajuelo D."/>
            <person name="Ebbesson L."/>
            <person name="Teles M."/>
            <person name="MacKenzie S."/>
            <person name="Amaro C."/>
        </authorList>
    </citation>
    <scope>NUCLEOTIDE SEQUENCE</scope>
</reference>
<dbReference type="EMBL" id="GBXM01029051">
    <property type="protein sequence ID" value="JAH79526.1"/>
    <property type="molecule type" value="Transcribed_RNA"/>
</dbReference>
<evidence type="ECO:0000313" key="1">
    <source>
        <dbReference type="EMBL" id="JAH79526.1"/>
    </source>
</evidence>
<name>A0A0E9VNC9_ANGAN</name>
<proteinExistence type="predicted"/>
<protein>
    <submittedName>
        <fullName evidence="1">Uncharacterized protein</fullName>
    </submittedName>
</protein>
<organism evidence="1">
    <name type="scientific">Anguilla anguilla</name>
    <name type="common">European freshwater eel</name>
    <name type="synonym">Muraena anguilla</name>
    <dbReference type="NCBI Taxonomy" id="7936"/>
    <lineage>
        <taxon>Eukaryota</taxon>
        <taxon>Metazoa</taxon>
        <taxon>Chordata</taxon>
        <taxon>Craniata</taxon>
        <taxon>Vertebrata</taxon>
        <taxon>Euteleostomi</taxon>
        <taxon>Actinopterygii</taxon>
        <taxon>Neopterygii</taxon>
        <taxon>Teleostei</taxon>
        <taxon>Anguilliformes</taxon>
        <taxon>Anguillidae</taxon>
        <taxon>Anguilla</taxon>
    </lineage>
</organism>
<dbReference type="AlphaFoldDB" id="A0A0E9VNC9"/>
<accession>A0A0E9VNC9</accession>
<sequence>MFVIKCMLALIVHVCVVHVVCHVNV</sequence>